<dbReference type="PANTHER" id="PTHR11260:SF474">
    <property type="entry name" value="GLUTATHIONE TRANSFERASE"/>
    <property type="match status" value="1"/>
</dbReference>
<protein>
    <recommendedName>
        <fullName evidence="5">Glutathione S-transferase</fullName>
        <ecNumber evidence="5">2.5.1.18</ecNumber>
    </recommendedName>
</protein>
<evidence type="ECO:0000313" key="8">
    <source>
        <dbReference type="EMBL" id="KAK8543159.1"/>
    </source>
</evidence>
<accession>A0ABR2DPF8</accession>
<dbReference type="InterPro" id="IPR004045">
    <property type="entry name" value="Glutathione_S-Trfase_N"/>
</dbReference>
<dbReference type="CDD" id="cd03058">
    <property type="entry name" value="GST_N_Tau"/>
    <property type="match status" value="1"/>
</dbReference>
<comment type="caution">
    <text evidence="8">The sequence shown here is derived from an EMBL/GenBank/DDBJ whole genome shotgun (WGS) entry which is preliminary data.</text>
</comment>
<comment type="similarity">
    <text evidence="3">Belongs to the GST superfamily. Tau family.</text>
</comment>
<dbReference type="Gene3D" id="1.20.1050.10">
    <property type="match status" value="1"/>
</dbReference>
<dbReference type="InterPro" id="IPR040079">
    <property type="entry name" value="Glutathione_S-Trfase"/>
</dbReference>
<comment type="subcellular location">
    <subcellularLocation>
        <location evidence="5">Cytoplasm</location>
        <location evidence="5">Cytosol</location>
    </subcellularLocation>
</comment>
<organism evidence="8 9">
    <name type="scientific">Hibiscus sabdariffa</name>
    <name type="common">roselle</name>
    <dbReference type="NCBI Taxonomy" id="183260"/>
    <lineage>
        <taxon>Eukaryota</taxon>
        <taxon>Viridiplantae</taxon>
        <taxon>Streptophyta</taxon>
        <taxon>Embryophyta</taxon>
        <taxon>Tracheophyta</taxon>
        <taxon>Spermatophyta</taxon>
        <taxon>Magnoliopsida</taxon>
        <taxon>eudicotyledons</taxon>
        <taxon>Gunneridae</taxon>
        <taxon>Pentapetalae</taxon>
        <taxon>rosids</taxon>
        <taxon>malvids</taxon>
        <taxon>Malvales</taxon>
        <taxon>Malvaceae</taxon>
        <taxon>Malvoideae</taxon>
        <taxon>Hibiscus</taxon>
    </lineage>
</organism>
<keyword evidence="9" id="KW-1185">Reference proteome</keyword>
<dbReference type="InterPro" id="IPR010987">
    <property type="entry name" value="Glutathione-S-Trfase_C-like"/>
</dbReference>
<evidence type="ECO:0000259" key="6">
    <source>
        <dbReference type="PROSITE" id="PS50404"/>
    </source>
</evidence>
<feature type="domain" description="GST C-terminal" evidence="7">
    <location>
        <begin position="89"/>
        <end position="213"/>
    </location>
</feature>
<evidence type="ECO:0000256" key="3">
    <source>
        <dbReference type="ARBA" id="ARBA00025743"/>
    </source>
</evidence>
<dbReference type="SUPFAM" id="SSF52833">
    <property type="entry name" value="Thioredoxin-like"/>
    <property type="match status" value="1"/>
</dbReference>
<comment type="catalytic activity">
    <reaction evidence="4 5">
        <text>RX + glutathione = an S-substituted glutathione + a halide anion + H(+)</text>
        <dbReference type="Rhea" id="RHEA:16437"/>
        <dbReference type="ChEBI" id="CHEBI:15378"/>
        <dbReference type="ChEBI" id="CHEBI:16042"/>
        <dbReference type="ChEBI" id="CHEBI:17792"/>
        <dbReference type="ChEBI" id="CHEBI:57925"/>
        <dbReference type="ChEBI" id="CHEBI:90779"/>
        <dbReference type="EC" id="2.5.1.18"/>
    </reaction>
</comment>
<dbReference type="InterPro" id="IPR036249">
    <property type="entry name" value="Thioredoxin-like_sf"/>
</dbReference>
<dbReference type="InterPro" id="IPR045073">
    <property type="entry name" value="Omega/Tau-like"/>
</dbReference>
<dbReference type="SUPFAM" id="SSF47616">
    <property type="entry name" value="GST C-terminal domain-like"/>
    <property type="match status" value="1"/>
</dbReference>
<evidence type="ECO:0000256" key="5">
    <source>
        <dbReference type="RuleBase" id="RU369102"/>
    </source>
</evidence>
<sequence length="250" mass="29121">MAGEEEVKLLGFWVSPFVLRVEWALKIKGVKYEYIEEDIFNKSSLLLELNPLYKKVPVLVHHGKVIAESFVILEYIDETWKHNPLLPQDPHQRAMARFWAKFAEQQVFEGAWNALCSQGEAKQRALQGTMESMEKIEGQLQGNEQFLGGESIGYLDIILGWISYYLEVWEEVGSMKIMDPVKFPATASWMKRLLQHPVIKGGWPPREKMVVYFHHRSKALGSSPHGWLGFNWSSYREWIFFCPFYVPHLD</sequence>
<dbReference type="PROSITE" id="PS50405">
    <property type="entry name" value="GST_CTER"/>
    <property type="match status" value="1"/>
</dbReference>
<dbReference type="EMBL" id="JBBPBM010000024">
    <property type="protein sequence ID" value="KAK8543159.1"/>
    <property type="molecule type" value="Genomic_DNA"/>
</dbReference>
<keyword evidence="1" id="KW-0216">Detoxification</keyword>
<name>A0ABR2DPF8_9ROSI</name>
<dbReference type="SFLD" id="SFLDG00358">
    <property type="entry name" value="Main_(cytGST)"/>
    <property type="match status" value="1"/>
</dbReference>
<dbReference type="PROSITE" id="PS50404">
    <property type="entry name" value="GST_NTER"/>
    <property type="match status" value="1"/>
</dbReference>
<dbReference type="CDD" id="cd03185">
    <property type="entry name" value="GST_C_Tau"/>
    <property type="match status" value="1"/>
</dbReference>
<proteinExistence type="inferred from homology"/>
<dbReference type="InterPro" id="IPR045074">
    <property type="entry name" value="GST_C_Tau"/>
</dbReference>
<reference evidence="8 9" key="1">
    <citation type="journal article" date="2024" name="G3 (Bethesda)">
        <title>Genome assembly of Hibiscus sabdariffa L. provides insights into metabolisms of medicinal natural products.</title>
        <authorList>
            <person name="Kim T."/>
        </authorList>
    </citation>
    <scope>NUCLEOTIDE SEQUENCE [LARGE SCALE GENOMIC DNA]</scope>
    <source>
        <strain evidence="8">TK-2024</strain>
        <tissue evidence="8">Old leaves</tissue>
    </source>
</reference>
<gene>
    <name evidence="8" type="ORF">V6N12_015724</name>
</gene>
<feature type="domain" description="GST N-terminal" evidence="6">
    <location>
        <begin position="5"/>
        <end position="84"/>
    </location>
</feature>
<dbReference type="SFLD" id="SFLDS00019">
    <property type="entry name" value="Glutathione_Transferase_(cytos"/>
    <property type="match status" value="1"/>
</dbReference>
<dbReference type="InterPro" id="IPR036282">
    <property type="entry name" value="Glutathione-S-Trfase_C_sf"/>
</dbReference>
<evidence type="ECO:0000256" key="2">
    <source>
        <dbReference type="ARBA" id="ARBA00022679"/>
    </source>
</evidence>
<dbReference type="PANTHER" id="PTHR11260">
    <property type="entry name" value="GLUTATHIONE S-TRANSFERASE, GST, SUPERFAMILY, GST DOMAIN CONTAINING"/>
    <property type="match status" value="1"/>
</dbReference>
<dbReference type="Pfam" id="PF02798">
    <property type="entry name" value="GST_N"/>
    <property type="match status" value="1"/>
</dbReference>
<keyword evidence="5" id="KW-0963">Cytoplasm</keyword>
<evidence type="ECO:0000256" key="1">
    <source>
        <dbReference type="ARBA" id="ARBA00022575"/>
    </source>
</evidence>
<evidence type="ECO:0000256" key="4">
    <source>
        <dbReference type="ARBA" id="ARBA00047960"/>
    </source>
</evidence>
<dbReference type="Gene3D" id="3.40.30.10">
    <property type="entry name" value="Glutaredoxin"/>
    <property type="match status" value="1"/>
</dbReference>
<dbReference type="EC" id="2.5.1.18" evidence="5"/>
<evidence type="ECO:0000313" key="9">
    <source>
        <dbReference type="Proteomes" id="UP001472677"/>
    </source>
</evidence>
<evidence type="ECO:0000259" key="7">
    <source>
        <dbReference type="PROSITE" id="PS50405"/>
    </source>
</evidence>
<keyword evidence="2 5" id="KW-0808">Transferase</keyword>
<comment type="function">
    <text evidence="5">Is involved in the conjugation of reduced glutathione to a wide number of exogenous and endogenous hydrophobic electrophiles.</text>
</comment>
<dbReference type="SFLD" id="SFLDG01152">
    <property type="entry name" value="Main.3:_Omega-_and_Tau-like"/>
    <property type="match status" value="1"/>
</dbReference>
<dbReference type="Proteomes" id="UP001472677">
    <property type="component" value="Unassembled WGS sequence"/>
</dbReference>